<comment type="similarity">
    <text evidence="2">Belongs to the SIL1 family.</text>
</comment>
<evidence type="ECO:0000256" key="2">
    <source>
        <dbReference type="ARBA" id="ARBA00010588"/>
    </source>
</evidence>
<keyword evidence="7" id="KW-0653">Protein transport</keyword>
<dbReference type="FunFam" id="1.25.10.10:FF:000148">
    <property type="entry name" value="SIL1 nucleotide exchange factor"/>
    <property type="match status" value="1"/>
</dbReference>
<keyword evidence="5" id="KW-0732">Signal</keyword>
<protein>
    <recommendedName>
        <fullName evidence="3">Nucleotide exchange factor SIL1</fullName>
    </recommendedName>
</protein>
<dbReference type="Gene3D" id="1.25.10.10">
    <property type="entry name" value="Leucine-rich Repeat Variant"/>
    <property type="match status" value="1"/>
</dbReference>
<organism evidence="13 14">
    <name type="scientific">Phrynocephalus forsythii</name>
    <dbReference type="NCBI Taxonomy" id="171643"/>
    <lineage>
        <taxon>Eukaryota</taxon>
        <taxon>Metazoa</taxon>
        <taxon>Chordata</taxon>
        <taxon>Craniata</taxon>
        <taxon>Vertebrata</taxon>
        <taxon>Euteleostomi</taxon>
        <taxon>Lepidosauria</taxon>
        <taxon>Squamata</taxon>
        <taxon>Bifurcata</taxon>
        <taxon>Unidentata</taxon>
        <taxon>Episquamata</taxon>
        <taxon>Toxicofera</taxon>
        <taxon>Iguania</taxon>
        <taxon>Acrodonta</taxon>
        <taxon>Agamidae</taxon>
        <taxon>Agaminae</taxon>
        <taxon>Phrynocephalus</taxon>
    </lineage>
</organism>
<evidence type="ECO:0000256" key="6">
    <source>
        <dbReference type="ARBA" id="ARBA00022824"/>
    </source>
</evidence>
<dbReference type="GO" id="GO:0005788">
    <property type="term" value="C:endoplasmic reticulum lumen"/>
    <property type="evidence" value="ECO:0007669"/>
    <property type="project" value="UniProtKB-SubCell"/>
</dbReference>
<sequence>MCSTTEQHPNQSIRKGHHRSRPFLVRVETKRTKKKPTTTGSVSSDGLAVLLYPFLSLRCPKNSHVELRVSPSGRGFSRFRVCDAAFPDWRRDETWSALPAAATEAGEEVAMSRGISFGSLVVKLSLVAVLLFITSLSPCLNDRVARFALTKKEESDLKAQDKKELMEEEEEEEEELDSEDLEIFYPTNQWQTVRPGQAVPAGLHVQLNLQTGEKLAKLPDDEHGERDLPKSKRLGPIDIDPSSYTTQELKKALAKMKKSTKTEDKMEEKAYQEDVRRRFRPIEKLKEEFRELNLQMETDFEIMFKLINKFNSSSSTLEEKITALHDLEYYVHQVDNAKDLLSLGGLQLLINGLNSTEPLMKEYVSFVLGSALSSNPRVQVAAIEGGALQKLLVILATDPSLAVKKKALFALSSMLRNFPYAQKQFLKLGGLQVLRDLCTGNGMAALHVRIVTLLYDLIVEKLLQTDSDQIHERLEQYKQVNLIPAVVEQGWCAIVPGLLKAPEHDTREKVLKTVQVLLAFCRDSYAEDRDLIHTLRLLRQEYEELAADEQKGGEENGYFKELLGSINSIAQQLE</sequence>
<evidence type="ECO:0000256" key="7">
    <source>
        <dbReference type="ARBA" id="ARBA00022927"/>
    </source>
</evidence>
<feature type="compositionally biased region" description="Acidic residues" evidence="11">
    <location>
        <begin position="166"/>
        <end position="179"/>
    </location>
</feature>
<evidence type="ECO:0000256" key="8">
    <source>
        <dbReference type="ARBA" id="ARBA00023010"/>
    </source>
</evidence>
<dbReference type="GO" id="GO:0015031">
    <property type="term" value="P:protein transport"/>
    <property type="evidence" value="ECO:0007669"/>
    <property type="project" value="UniProtKB-KW"/>
</dbReference>
<dbReference type="OrthoDB" id="448649at2759"/>
<evidence type="ECO:0000313" key="14">
    <source>
        <dbReference type="Proteomes" id="UP001142489"/>
    </source>
</evidence>
<evidence type="ECO:0000259" key="12">
    <source>
        <dbReference type="Pfam" id="PF08609"/>
    </source>
</evidence>
<accession>A0A9Q1B6X3</accession>
<keyword evidence="6" id="KW-0256">Endoplasmic reticulum</keyword>
<evidence type="ECO:0000256" key="5">
    <source>
        <dbReference type="ARBA" id="ARBA00022729"/>
    </source>
</evidence>
<feature type="region of interest" description="Disordered" evidence="11">
    <location>
        <begin position="219"/>
        <end position="241"/>
    </location>
</feature>
<comment type="subcellular location">
    <subcellularLocation>
        <location evidence="1">Endoplasmic reticulum lumen</location>
    </subcellularLocation>
</comment>
<dbReference type="PANTHER" id="PTHR19316:SF35">
    <property type="entry name" value="NUCLEOTIDE EXCHANGE FACTOR SIL1"/>
    <property type="match status" value="1"/>
</dbReference>
<dbReference type="InterPro" id="IPR013918">
    <property type="entry name" value="Nucleotide_exch_fac_Fes1"/>
</dbReference>
<keyword evidence="14" id="KW-1185">Reference proteome</keyword>
<comment type="caution">
    <text evidence="13">The sequence shown here is derived from an EMBL/GenBank/DDBJ whole genome shotgun (WGS) entry which is preliminary data.</text>
</comment>
<evidence type="ECO:0000256" key="10">
    <source>
        <dbReference type="ARBA" id="ARBA00037748"/>
    </source>
</evidence>
<feature type="domain" description="Nucleotide exchange factor Fes1" evidence="12">
    <location>
        <begin position="263"/>
        <end position="340"/>
    </location>
</feature>
<feature type="compositionally biased region" description="Basic and acidic residues" evidence="11">
    <location>
        <begin position="219"/>
        <end position="230"/>
    </location>
</feature>
<keyword evidence="8" id="KW-0811">Translocation</keyword>
<keyword evidence="4" id="KW-0813">Transport</keyword>
<dbReference type="GO" id="GO:0000774">
    <property type="term" value="F:adenyl-nucleotide exchange factor activity"/>
    <property type="evidence" value="ECO:0007669"/>
    <property type="project" value="TreeGrafter"/>
</dbReference>
<dbReference type="InterPro" id="IPR016024">
    <property type="entry name" value="ARM-type_fold"/>
</dbReference>
<evidence type="ECO:0000256" key="11">
    <source>
        <dbReference type="SAM" id="MobiDB-lite"/>
    </source>
</evidence>
<name>A0A9Q1B6X3_9SAUR</name>
<dbReference type="SUPFAM" id="SSF48371">
    <property type="entry name" value="ARM repeat"/>
    <property type="match status" value="1"/>
</dbReference>
<dbReference type="Pfam" id="PF08609">
    <property type="entry name" value="Fes1"/>
    <property type="match status" value="1"/>
</dbReference>
<evidence type="ECO:0000256" key="4">
    <source>
        <dbReference type="ARBA" id="ARBA00022448"/>
    </source>
</evidence>
<feature type="compositionally biased region" description="Polar residues" evidence="11">
    <location>
        <begin position="1"/>
        <end position="13"/>
    </location>
</feature>
<evidence type="ECO:0000313" key="13">
    <source>
        <dbReference type="EMBL" id="KAJ7341531.1"/>
    </source>
</evidence>
<feature type="region of interest" description="Disordered" evidence="11">
    <location>
        <begin position="1"/>
        <end position="41"/>
    </location>
</feature>
<dbReference type="AlphaFoldDB" id="A0A9Q1B6X3"/>
<dbReference type="Proteomes" id="UP001142489">
    <property type="component" value="Unassembled WGS sequence"/>
</dbReference>
<keyword evidence="9" id="KW-0325">Glycoprotein</keyword>
<dbReference type="InterPro" id="IPR050693">
    <property type="entry name" value="Hsp70_NEF-Inhibitors"/>
</dbReference>
<gene>
    <name evidence="13" type="ORF">JRQ81_005739</name>
</gene>
<proteinExistence type="inferred from homology"/>
<comment type="function">
    <text evidence="10">Required for protein translocation and folding in the endoplasmic reticulum (ER). Functions as a nucleotide exchange factor for the ER lumenal chaperone HSPA5.</text>
</comment>
<reference evidence="13" key="1">
    <citation type="journal article" date="2023" name="DNA Res.">
        <title>Chromosome-level genome assembly of Phrynocephalus forsythii using third-generation DNA sequencing and Hi-C analysis.</title>
        <authorList>
            <person name="Qi Y."/>
            <person name="Zhao W."/>
            <person name="Zhao Y."/>
            <person name="Niu C."/>
            <person name="Cao S."/>
            <person name="Zhang Y."/>
        </authorList>
    </citation>
    <scope>NUCLEOTIDE SEQUENCE</scope>
    <source>
        <tissue evidence="13">Muscle</tissue>
    </source>
</reference>
<dbReference type="EMBL" id="JAPFRF010000002">
    <property type="protein sequence ID" value="KAJ7341531.1"/>
    <property type="molecule type" value="Genomic_DNA"/>
</dbReference>
<feature type="region of interest" description="Disordered" evidence="11">
    <location>
        <begin position="158"/>
        <end position="179"/>
    </location>
</feature>
<evidence type="ECO:0000256" key="3">
    <source>
        <dbReference type="ARBA" id="ARBA00015352"/>
    </source>
</evidence>
<evidence type="ECO:0000256" key="9">
    <source>
        <dbReference type="ARBA" id="ARBA00023180"/>
    </source>
</evidence>
<evidence type="ECO:0000256" key="1">
    <source>
        <dbReference type="ARBA" id="ARBA00004319"/>
    </source>
</evidence>
<dbReference type="PANTHER" id="PTHR19316">
    <property type="entry name" value="PROTEIN FOLDING REGULATOR"/>
    <property type="match status" value="1"/>
</dbReference>
<dbReference type="InterPro" id="IPR011989">
    <property type="entry name" value="ARM-like"/>
</dbReference>